<evidence type="ECO:0000313" key="3">
    <source>
        <dbReference type="EMBL" id="SHM23721.1"/>
    </source>
</evidence>
<protein>
    <submittedName>
        <fullName evidence="3">Glycosyltransferase involved in cell wall bisynthesis</fullName>
    </submittedName>
</protein>
<dbReference type="GO" id="GO:0016757">
    <property type="term" value="F:glycosyltransferase activity"/>
    <property type="evidence" value="ECO:0007669"/>
    <property type="project" value="InterPro"/>
</dbReference>
<evidence type="ECO:0000259" key="2">
    <source>
        <dbReference type="Pfam" id="PF13439"/>
    </source>
</evidence>
<organism evidence="3 4">
    <name type="scientific">Lacicoccus alkaliphilus DSM 16010</name>
    <dbReference type="NCBI Taxonomy" id="1123231"/>
    <lineage>
        <taxon>Bacteria</taxon>
        <taxon>Bacillati</taxon>
        <taxon>Bacillota</taxon>
        <taxon>Bacilli</taxon>
        <taxon>Bacillales</taxon>
        <taxon>Salinicoccaceae</taxon>
        <taxon>Lacicoccus</taxon>
    </lineage>
</organism>
<evidence type="ECO:0000313" key="4">
    <source>
        <dbReference type="Proteomes" id="UP000184206"/>
    </source>
</evidence>
<dbReference type="STRING" id="1123231.SAMN02745189_01796"/>
<feature type="domain" description="Glycosyl transferase family 1" evidence="1">
    <location>
        <begin position="191"/>
        <end position="347"/>
    </location>
</feature>
<dbReference type="Proteomes" id="UP000184206">
    <property type="component" value="Unassembled WGS sequence"/>
</dbReference>
<dbReference type="RefSeq" id="WP_072710231.1">
    <property type="nucleotide sequence ID" value="NZ_FRCF01000007.1"/>
</dbReference>
<proteinExistence type="predicted"/>
<sequence length="374" mass="41759">MEKKKILFFIYRMGGGGAARTLLNIINNIDRTQFTPVLVTLDRDGGYEEYVAEDVLFIKLGTKRLRGAVTRLAKVIREERPDIVFSTIPNYNIVALLATMLARTGARNVVREAAYLGGTPKENAKLRFAGLLYQRASRVIALSKGVKGNIIKRYKVNSDKIDIIYNPVDVENIQALMEREDVDGAHRPFFQSDGKTIITAGRFHHDKDQLTLIEAFKTVRDEVPGTRLVILGEGELEAELKRRTEALGLAGDVLFTGFRHNPYAYFAQSDLFVLSSIREGFGHVLTEALATGTPVVSTKAHPGAEEVLDGGEYGLMCEPSDSKALAESISSMLELDDSKRETIIEKGLRRAEMFHADKIVKQYERMFTDVLKKT</sequence>
<dbReference type="PANTHER" id="PTHR12526">
    <property type="entry name" value="GLYCOSYLTRANSFERASE"/>
    <property type="match status" value="1"/>
</dbReference>
<dbReference type="Pfam" id="PF13439">
    <property type="entry name" value="Glyco_transf_4"/>
    <property type="match status" value="1"/>
</dbReference>
<keyword evidence="3" id="KW-0808">Transferase</keyword>
<feature type="domain" description="Glycosyltransferase subfamily 4-like N-terminal" evidence="2">
    <location>
        <begin position="16"/>
        <end position="171"/>
    </location>
</feature>
<evidence type="ECO:0000259" key="1">
    <source>
        <dbReference type="Pfam" id="PF00534"/>
    </source>
</evidence>
<reference evidence="3 4" key="1">
    <citation type="submission" date="2016-11" db="EMBL/GenBank/DDBJ databases">
        <authorList>
            <person name="Jaros S."/>
            <person name="Januszkiewicz K."/>
            <person name="Wedrychowicz H."/>
        </authorList>
    </citation>
    <scope>NUCLEOTIDE SEQUENCE [LARGE SCALE GENOMIC DNA]</scope>
    <source>
        <strain evidence="3 4">DSM 16010</strain>
    </source>
</reference>
<dbReference type="InterPro" id="IPR028098">
    <property type="entry name" value="Glyco_trans_4-like_N"/>
</dbReference>
<dbReference type="Pfam" id="PF00534">
    <property type="entry name" value="Glycos_transf_1"/>
    <property type="match status" value="1"/>
</dbReference>
<dbReference type="EMBL" id="FRCF01000007">
    <property type="protein sequence ID" value="SHM23721.1"/>
    <property type="molecule type" value="Genomic_DNA"/>
</dbReference>
<dbReference type="CDD" id="cd03811">
    <property type="entry name" value="GT4_GT28_WabH-like"/>
    <property type="match status" value="1"/>
</dbReference>
<dbReference type="OrthoDB" id="9806653at2"/>
<accession>A0A1M7H587</accession>
<keyword evidence="4" id="KW-1185">Reference proteome</keyword>
<name>A0A1M7H587_9BACL</name>
<dbReference type="SUPFAM" id="SSF53756">
    <property type="entry name" value="UDP-Glycosyltransferase/glycogen phosphorylase"/>
    <property type="match status" value="1"/>
</dbReference>
<gene>
    <name evidence="3" type="ORF">SAMN02745189_01796</name>
</gene>
<dbReference type="AlphaFoldDB" id="A0A1M7H587"/>
<dbReference type="Gene3D" id="3.40.50.2000">
    <property type="entry name" value="Glycogen Phosphorylase B"/>
    <property type="match status" value="2"/>
</dbReference>
<dbReference type="InterPro" id="IPR001296">
    <property type="entry name" value="Glyco_trans_1"/>
</dbReference>
<dbReference type="PANTHER" id="PTHR12526:SF630">
    <property type="entry name" value="GLYCOSYLTRANSFERASE"/>
    <property type="match status" value="1"/>
</dbReference>